<dbReference type="Proteomes" id="UP000236723">
    <property type="component" value="Unassembled WGS sequence"/>
</dbReference>
<evidence type="ECO:0000313" key="1">
    <source>
        <dbReference type="EMBL" id="SEG56445.1"/>
    </source>
</evidence>
<dbReference type="EMBL" id="FNVO01000006">
    <property type="protein sequence ID" value="SEG56445.1"/>
    <property type="molecule type" value="Genomic_DNA"/>
</dbReference>
<dbReference type="AlphaFoldDB" id="A0A1H6B7R8"/>
<sequence>MPELPGEGIVPEADRACGFLDYWAERRPDAPLDDLAGTRRIHR</sequence>
<dbReference type="RefSeq" id="WP_268817511.1">
    <property type="nucleotide sequence ID" value="NZ_FNVO01000006.1"/>
</dbReference>
<organism evidence="1 2">
    <name type="scientific">Thermomonospora echinospora</name>
    <dbReference type="NCBI Taxonomy" id="1992"/>
    <lineage>
        <taxon>Bacteria</taxon>
        <taxon>Bacillati</taxon>
        <taxon>Actinomycetota</taxon>
        <taxon>Actinomycetes</taxon>
        <taxon>Streptosporangiales</taxon>
        <taxon>Thermomonosporaceae</taxon>
        <taxon>Thermomonospora</taxon>
    </lineage>
</organism>
<protein>
    <submittedName>
        <fullName evidence="1">Uncharacterized protein</fullName>
    </submittedName>
</protein>
<reference evidence="2" key="1">
    <citation type="submission" date="2016-10" db="EMBL/GenBank/DDBJ databases">
        <authorList>
            <person name="Varghese N."/>
            <person name="Submissions S."/>
        </authorList>
    </citation>
    <scope>NUCLEOTIDE SEQUENCE [LARGE SCALE GENOMIC DNA]</scope>
    <source>
        <strain evidence="2">DSM 43163</strain>
    </source>
</reference>
<keyword evidence="2" id="KW-1185">Reference proteome</keyword>
<evidence type="ECO:0000313" key="2">
    <source>
        <dbReference type="Proteomes" id="UP000236723"/>
    </source>
</evidence>
<name>A0A1H6B7R8_9ACTN</name>
<gene>
    <name evidence="1" type="ORF">SAMN04489712_106313</name>
</gene>
<accession>A0A1H6B7R8</accession>
<proteinExistence type="predicted"/>